<feature type="chain" id="PRO_5022048761" evidence="1">
    <location>
        <begin position="30"/>
        <end position="162"/>
    </location>
</feature>
<dbReference type="RefSeq" id="WP_142813835.1">
    <property type="nucleotide sequence ID" value="NZ_CP036282.1"/>
</dbReference>
<evidence type="ECO:0000313" key="2">
    <source>
        <dbReference type="EMBL" id="QDL56400.1"/>
    </source>
</evidence>
<dbReference type="Proteomes" id="UP000317365">
    <property type="component" value="Chromosome"/>
</dbReference>
<dbReference type="SUPFAM" id="SSF48695">
    <property type="entry name" value="Multiheme cytochromes"/>
    <property type="match status" value="1"/>
</dbReference>
<keyword evidence="1" id="KW-0732">Signal</keyword>
<protein>
    <submittedName>
        <fullName evidence="2">Cytochrome C</fullName>
    </submittedName>
</protein>
<dbReference type="InterPro" id="IPR036280">
    <property type="entry name" value="Multihaem_cyt_sf"/>
</dbReference>
<dbReference type="AlphaFoldDB" id="A0A515EUQ1"/>
<feature type="signal peptide" evidence="1">
    <location>
        <begin position="1"/>
        <end position="29"/>
    </location>
</feature>
<dbReference type="Pfam" id="PF09626">
    <property type="entry name" value="DHC"/>
    <property type="match status" value="1"/>
</dbReference>
<evidence type="ECO:0000256" key="1">
    <source>
        <dbReference type="SAM" id="SignalP"/>
    </source>
</evidence>
<evidence type="ECO:0000313" key="3">
    <source>
        <dbReference type="Proteomes" id="UP000317365"/>
    </source>
</evidence>
<reference evidence="3" key="1">
    <citation type="submission" date="2019-02" db="EMBL/GenBank/DDBJ databases">
        <title>Complete genome sequence of Rhodoferax sp. Gr-4.</title>
        <authorList>
            <person name="Jin L."/>
        </authorList>
    </citation>
    <scope>NUCLEOTIDE SEQUENCE [LARGE SCALE GENOMIC DNA]</scope>
    <source>
        <strain evidence="3">Gr-4</strain>
    </source>
</reference>
<reference evidence="3" key="2">
    <citation type="journal article" date="2020" name="Int. J. Syst. Evol. Microbiol.">
        <title>Genomic insights into a novel species Rhodoferax aquaticus sp. nov., isolated from freshwater.</title>
        <authorList>
            <person name="Li T."/>
            <person name="Zhuo Y."/>
            <person name="Jin C.Z."/>
            <person name="Wu X."/>
            <person name="Ko S.R."/>
            <person name="Jin F.J."/>
            <person name="Ahn C.Y."/>
            <person name="Oh H.M."/>
            <person name="Lee H.G."/>
            <person name="Jin L."/>
        </authorList>
    </citation>
    <scope>NUCLEOTIDE SEQUENCE [LARGE SCALE GENOMIC DNA]</scope>
    <source>
        <strain evidence="3">Gr-4</strain>
    </source>
</reference>
<proteinExistence type="predicted"/>
<dbReference type="KEGG" id="rhg:EXZ61_20820"/>
<gene>
    <name evidence="2" type="ORF">EXZ61_20820</name>
</gene>
<keyword evidence="3" id="KW-1185">Reference proteome</keyword>
<dbReference type="InterPro" id="IPR018588">
    <property type="entry name" value="Dihaem_cytochrome-c"/>
</dbReference>
<dbReference type="EMBL" id="CP036282">
    <property type="protein sequence ID" value="QDL56400.1"/>
    <property type="molecule type" value="Genomic_DNA"/>
</dbReference>
<accession>A0A515EUQ1</accession>
<name>A0A515EUQ1_9BURK</name>
<sequence>MNLFSQSAMRHACLWVLLGSGLALGTAHAQTAGSAQAAAKYRQECAACHIAYPPGMMPAASWQKLMSGLTKHYGADASLDDATVRELSTWLGANAGTYRRVSEEPPQNRITQTAWFLRKHREGEVPADVWKRASVRSASNCMACHAGADKGIFNEDAVRIPK</sequence>
<organism evidence="2 3">
    <name type="scientific">Rhodoferax aquaticus</name>
    <dbReference type="NCBI Taxonomy" id="2527691"/>
    <lineage>
        <taxon>Bacteria</taxon>
        <taxon>Pseudomonadati</taxon>
        <taxon>Pseudomonadota</taxon>
        <taxon>Betaproteobacteria</taxon>
        <taxon>Burkholderiales</taxon>
        <taxon>Comamonadaceae</taxon>
        <taxon>Rhodoferax</taxon>
    </lineage>
</organism>